<dbReference type="InterPro" id="IPR001753">
    <property type="entry name" value="Enoyl-CoA_hydra/iso"/>
</dbReference>
<dbReference type="AlphaFoldDB" id="A0A0N4ZQT9"/>
<dbReference type="GO" id="GO:0005829">
    <property type="term" value="C:cytosol"/>
    <property type="evidence" value="ECO:0007669"/>
    <property type="project" value="TreeGrafter"/>
</dbReference>
<sequence>MFVDFETCVNQLKEWNEGKIVIVQGNGNDFCTGGDLNFIKQIATPELGYWMNSYFGGTLKNLNELPIISVANIKGYCLGGGTEIVSNCDLRFMQSQGKIGVVQGRMGVIQTWNGASKLMDIVGKGNAIKLLAMSSVLSSKKALEINFIDELYNTDEEFYKLIKKLTKNNIEVLRTGKDMFTKLSKEKGTTSSKLHEIELKYSTKVWGEKNHVEALNNQIKHK</sequence>
<organism evidence="2 3">
    <name type="scientific">Parastrongyloides trichosuri</name>
    <name type="common">Possum-specific nematode worm</name>
    <dbReference type="NCBI Taxonomy" id="131310"/>
    <lineage>
        <taxon>Eukaryota</taxon>
        <taxon>Metazoa</taxon>
        <taxon>Ecdysozoa</taxon>
        <taxon>Nematoda</taxon>
        <taxon>Chromadorea</taxon>
        <taxon>Rhabditida</taxon>
        <taxon>Tylenchina</taxon>
        <taxon>Panagrolaimomorpha</taxon>
        <taxon>Strongyloidoidea</taxon>
        <taxon>Strongyloididae</taxon>
        <taxon>Parastrongyloides</taxon>
    </lineage>
</organism>
<dbReference type="GO" id="GO:0006635">
    <property type="term" value="P:fatty acid beta-oxidation"/>
    <property type="evidence" value="ECO:0007669"/>
    <property type="project" value="TreeGrafter"/>
</dbReference>
<protein>
    <submittedName>
        <fullName evidence="3">Enoyl-CoA hydratase/isomerase family protein</fullName>
    </submittedName>
</protein>
<dbReference type="STRING" id="131310.A0A0N4ZQT9"/>
<dbReference type="Gene3D" id="3.90.226.10">
    <property type="entry name" value="2-enoyl-CoA Hydratase, Chain A, domain 1"/>
    <property type="match status" value="1"/>
</dbReference>
<dbReference type="CDD" id="cd06558">
    <property type="entry name" value="crotonase-like"/>
    <property type="match status" value="1"/>
</dbReference>
<evidence type="ECO:0000313" key="2">
    <source>
        <dbReference type="Proteomes" id="UP000038045"/>
    </source>
</evidence>
<proteinExistence type="predicted"/>
<accession>A0A0N4ZQT9</accession>
<dbReference type="Proteomes" id="UP000038045">
    <property type="component" value="Unplaced"/>
</dbReference>
<keyword evidence="2" id="KW-1185">Reference proteome</keyword>
<reference evidence="3" key="1">
    <citation type="submission" date="2017-02" db="UniProtKB">
        <authorList>
            <consortium name="WormBaseParasite"/>
        </authorList>
    </citation>
    <scope>IDENTIFICATION</scope>
</reference>
<dbReference type="WBParaSite" id="PTRK_0001088000.1">
    <property type="protein sequence ID" value="PTRK_0001088000.1"/>
    <property type="gene ID" value="PTRK_0001088000"/>
</dbReference>
<dbReference type="SUPFAM" id="SSF52096">
    <property type="entry name" value="ClpP/crotonase"/>
    <property type="match status" value="1"/>
</dbReference>
<dbReference type="PANTHER" id="PTHR11941:SF27">
    <property type="entry name" value="ETHYLMALONYL-COA DECARBOXYLASE"/>
    <property type="match status" value="1"/>
</dbReference>
<evidence type="ECO:0000313" key="3">
    <source>
        <dbReference type="WBParaSite" id="PTRK_0001088000.1"/>
    </source>
</evidence>
<evidence type="ECO:0000256" key="1">
    <source>
        <dbReference type="ARBA" id="ARBA00023239"/>
    </source>
</evidence>
<keyword evidence="1" id="KW-0456">Lyase</keyword>
<dbReference type="PANTHER" id="PTHR11941">
    <property type="entry name" value="ENOYL-COA HYDRATASE-RELATED"/>
    <property type="match status" value="1"/>
</dbReference>
<dbReference type="GO" id="GO:0016829">
    <property type="term" value="F:lyase activity"/>
    <property type="evidence" value="ECO:0007669"/>
    <property type="project" value="UniProtKB-KW"/>
</dbReference>
<dbReference type="Pfam" id="PF00378">
    <property type="entry name" value="ECH_1"/>
    <property type="match status" value="1"/>
</dbReference>
<name>A0A0N4ZQT9_PARTI</name>
<dbReference type="InterPro" id="IPR029045">
    <property type="entry name" value="ClpP/crotonase-like_dom_sf"/>
</dbReference>